<name>A0A7W7CVW2_9ACTN</name>
<dbReference type="InterPro" id="IPR043504">
    <property type="entry name" value="Peptidase_S1_PA_chymotrypsin"/>
</dbReference>
<gene>
    <name evidence="1" type="ORF">BKA14_005744</name>
</gene>
<dbReference type="Pfam" id="PF13365">
    <property type="entry name" value="Trypsin_2"/>
    <property type="match status" value="1"/>
</dbReference>
<protein>
    <recommendedName>
        <fullName evidence="3">Serine protease</fullName>
    </recommendedName>
</protein>
<dbReference type="Proteomes" id="UP000542742">
    <property type="component" value="Unassembled WGS sequence"/>
</dbReference>
<dbReference type="EMBL" id="JACHMF010000001">
    <property type="protein sequence ID" value="MBB4695596.1"/>
    <property type="molecule type" value="Genomic_DNA"/>
</dbReference>
<comment type="caution">
    <text evidence="1">The sequence shown here is derived from an EMBL/GenBank/DDBJ whole genome shotgun (WGS) entry which is preliminary data.</text>
</comment>
<keyword evidence="2" id="KW-1185">Reference proteome</keyword>
<evidence type="ECO:0000313" key="1">
    <source>
        <dbReference type="EMBL" id="MBB4695596.1"/>
    </source>
</evidence>
<dbReference type="SUPFAM" id="SSF50494">
    <property type="entry name" value="Trypsin-like serine proteases"/>
    <property type="match status" value="1"/>
</dbReference>
<dbReference type="Gene3D" id="2.40.10.10">
    <property type="entry name" value="Trypsin-like serine proteases"/>
    <property type="match status" value="1"/>
</dbReference>
<sequence>MPTALDELGRRSLVQIRRNRDQFLGVGFVVAPGLVVTNAHVAEENVQVWFAGEPHACTVRRYPAERTESPEWPWPDLAELTVPTLEAEPVLLGPPFTDARDIAGLGEVRVPTFDLAYVAAGPERLEMITKRLVVSMTGDSLIGLGGGTLDLGMSGSPVIDMRSGRVRGVVKAAAWAQAQVQYGAKVPTGGWMIPLTAEHTPPSWFQHNAEANPLGNRWRLVAADADRVQQELFRPTEPPAEITPANLLDPDTGVTPFEPMAELDDLLTWCHADSRTVVRLVSAGSGTGKNRVAHELCDRLRGHGWVAGILRPSFRDAEWLRTLAQALERELQICVVVDDAEHRGPDVAAILQEVRDALDASSATVRVTARVVLLSRNDPDRFEDEFLSIDIEDSEFAQWIRSVQEPPILLPRMLPDAPAVLSRAWRAFASRLGVATEAEPLWPRDISAGTTLDLYAIAADEVLSALPGYGQDYRGDKDPLETIRRHQLRYWARKLKDADYQLRAPPPKKASRPKAGSGPITILLTTAEAWLLIPTLVPSTDDDLFRQVMNRAALALGAPDPREIDNLRDLYPVAADGHPAALTPDRLAEIVFRHVCRNLDESTLCAFLAAVLIGDGADVLLSLRLICRARAAPDTASDVAHSRIDAALATLLAGHPRELLPALTRICGEIPHMAPLVRLLTAAVEDGDLDVLPLVEEHLPDDGRGLSPVAVVVLQRQADATPGTDDHSLSRRISWWRKLSLHQYHLGRDEALSTNQNAINECRVLQARGGRHAATFARLHGDRALFLLRHVKAQRARQEGDGPIGEALINGEIAIREFEKLGRDSEIALADVLHNQDILFSVRQRSRQALRHGRRALLLYGENGPRRSRAAAHSQVADDLDGLGRMDEALSESGKSVAILAGLFRESPSAYAADLVRALSQRAYIRLHKGAGDQREGKPSATEFLLAARTDVMQARQVLRRWSPVDEPELEEYLRRIEAVLESRLDRRN</sequence>
<accession>A0A7W7CVW2</accession>
<dbReference type="AlphaFoldDB" id="A0A7W7CVW2"/>
<dbReference type="RefSeq" id="WP_184953917.1">
    <property type="nucleotide sequence ID" value="NZ_BOMC01000067.1"/>
</dbReference>
<evidence type="ECO:0000313" key="2">
    <source>
        <dbReference type="Proteomes" id="UP000542742"/>
    </source>
</evidence>
<dbReference type="InterPro" id="IPR009003">
    <property type="entry name" value="Peptidase_S1_PA"/>
</dbReference>
<organism evidence="1 2">
    <name type="scientific">Paractinoplanes abujensis</name>
    <dbReference type="NCBI Taxonomy" id="882441"/>
    <lineage>
        <taxon>Bacteria</taxon>
        <taxon>Bacillati</taxon>
        <taxon>Actinomycetota</taxon>
        <taxon>Actinomycetes</taxon>
        <taxon>Micromonosporales</taxon>
        <taxon>Micromonosporaceae</taxon>
        <taxon>Paractinoplanes</taxon>
    </lineage>
</organism>
<evidence type="ECO:0008006" key="3">
    <source>
        <dbReference type="Google" id="ProtNLM"/>
    </source>
</evidence>
<reference evidence="1 2" key="1">
    <citation type="submission" date="2020-08" db="EMBL/GenBank/DDBJ databases">
        <title>Sequencing the genomes of 1000 actinobacteria strains.</title>
        <authorList>
            <person name="Klenk H.-P."/>
        </authorList>
    </citation>
    <scope>NUCLEOTIDE SEQUENCE [LARGE SCALE GENOMIC DNA]</scope>
    <source>
        <strain evidence="1 2">DSM 45518</strain>
    </source>
</reference>
<proteinExistence type="predicted"/>